<dbReference type="GeneID" id="91096832"/>
<dbReference type="RefSeq" id="XP_066077983.1">
    <property type="nucleotide sequence ID" value="XM_066221886.1"/>
</dbReference>
<gene>
    <name evidence="2" type="ORF">L201_006163</name>
</gene>
<feature type="compositionally biased region" description="Polar residues" evidence="1">
    <location>
        <begin position="250"/>
        <end position="263"/>
    </location>
</feature>
<dbReference type="AlphaFoldDB" id="A0AAX4K0X8"/>
<evidence type="ECO:0000256" key="1">
    <source>
        <dbReference type="SAM" id="MobiDB-lite"/>
    </source>
</evidence>
<sequence length="291" mass="32991">MSNDRSGAGVRVLWNADLTLKLLKLIKKEKTYRRIYFPRSTTVPKDRHLTARCAVMDFFGQDEWMKDAERRGLATWDDKQEDWIPTPKWGSGISNPINGRINGLKKKMADGYYRKNHGIEETWTSFEDIPDKKKRAQFRESHSYYFILRELYFRDEKEGRPEALLLQDLPRADPKPGQRRKRSPSPASSTSSSSSSGSSSESEPEIKPVLPSPSSGSSVQAVNPPRKRVKVEETGLAATSKLKQEPLTVMSDTAIESQSQNPRSPEDTMALDAAISINRRESTLSTIRFIQ</sequence>
<proteinExistence type="predicted"/>
<feature type="region of interest" description="Disordered" evidence="1">
    <location>
        <begin position="163"/>
        <end position="268"/>
    </location>
</feature>
<reference evidence="2 3" key="1">
    <citation type="submission" date="2024-01" db="EMBL/GenBank/DDBJ databases">
        <title>Comparative genomics of Cryptococcus and Kwoniella reveals pathogenesis evolution and contrasting modes of karyotype evolution via chromosome fusion or intercentromeric recombination.</title>
        <authorList>
            <person name="Coelho M.A."/>
            <person name="David-Palma M."/>
            <person name="Shea T."/>
            <person name="Bowers K."/>
            <person name="McGinley-Smith S."/>
            <person name="Mohammad A.W."/>
            <person name="Gnirke A."/>
            <person name="Yurkov A.M."/>
            <person name="Nowrousian M."/>
            <person name="Sun S."/>
            <person name="Cuomo C.A."/>
            <person name="Heitman J."/>
        </authorList>
    </citation>
    <scope>NUCLEOTIDE SEQUENCE [LARGE SCALE GENOMIC DNA]</scope>
    <source>
        <strain evidence="2 3">CBS 6074</strain>
    </source>
</reference>
<dbReference type="Proteomes" id="UP001355207">
    <property type="component" value="Chromosome 8"/>
</dbReference>
<organism evidence="2 3">
    <name type="scientific">Kwoniella dendrophila CBS 6074</name>
    <dbReference type="NCBI Taxonomy" id="1295534"/>
    <lineage>
        <taxon>Eukaryota</taxon>
        <taxon>Fungi</taxon>
        <taxon>Dikarya</taxon>
        <taxon>Basidiomycota</taxon>
        <taxon>Agaricomycotina</taxon>
        <taxon>Tremellomycetes</taxon>
        <taxon>Tremellales</taxon>
        <taxon>Cryptococcaceae</taxon>
        <taxon>Kwoniella</taxon>
    </lineage>
</organism>
<dbReference type="EMBL" id="CP144105">
    <property type="protein sequence ID" value="WWC91221.1"/>
    <property type="molecule type" value="Genomic_DNA"/>
</dbReference>
<protein>
    <submittedName>
        <fullName evidence="2">Uncharacterized protein</fullName>
    </submittedName>
</protein>
<feature type="compositionally biased region" description="Low complexity" evidence="1">
    <location>
        <begin position="184"/>
        <end position="201"/>
    </location>
</feature>
<keyword evidence="3" id="KW-1185">Reference proteome</keyword>
<evidence type="ECO:0000313" key="2">
    <source>
        <dbReference type="EMBL" id="WWC91221.1"/>
    </source>
</evidence>
<name>A0AAX4K0X8_9TREE</name>
<evidence type="ECO:0000313" key="3">
    <source>
        <dbReference type="Proteomes" id="UP001355207"/>
    </source>
</evidence>
<accession>A0AAX4K0X8</accession>